<comment type="caution">
    <text evidence="7">The sequence shown here is derived from an EMBL/GenBank/DDBJ whole genome shotgun (WGS) entry which is preliminary data.</text>
</comment>
<protein>
    <submittedName>
        <fullName evidence="7">TetR/AcrR family transcriptional regulator</fullName>
    </submittedName>
</protein>
<keyword evidence="2 4" id="KW-0238">DNA-binding</keyword>
<feature type="domain" description="HTH tetR-type" evidence="6">
    <location>
        <begin position="15"/>
        <end position="75"/>
    </location>
</feature>
<dbReference type="InterPro" id="IPR004111">
    <property type="entry name" value="Repressor_TetR_C"/>
</dbReference>
<feature type="region of interest" description="Disordered" evidence="5">
    <location>
        <begin position="247"/>
        <end position="288"/>
    </location>
</feature>
<dbReference type="PANTHER" id="PTHR30055">
    <property type="entry name" value="HTH-TYPE TRANSCRIPTIONAL REGULATOR RUTR"/>
    <property type="match status" value="1"/>
</dbReference>
<keyword evidence="1" id="KW-0805">Transcription regulation</keyword>
<evidence type="ECO:0000256" key="3">
    <source>
        <dbReference type="ARBA" id="ARBA00023163"/>
    </source>
</evidence>
<dbReference type="SUPFAM" id="SSF46689">
    <property type="entry name" value="Homeodomain-like"/>
    <property type="match status" value="1"/>
</dbReference>
<keyword evidence="3" id="KW-0804">Transcription</keyword>
<dbReference type="Gene3D" id="1.10.10.60">
    <property type="entry name" value="Homeodomain-like"/>
    <property type="match status" value="1"/>
</dbReference>
<keyword evidence="8" id="KW-1185">Reference proteome</keyword>
<dbReference type="RefSeq" id="WP_378968506.1">
    <property type="nucleotide sequence ID" value="NZ_JBHTBJ010000009.1"/>
</dbReference>
<dbReference type="Proteomes" id="UP001596548">
    <property type="component" value="Unassembled WGS sequence"/>
</dbReference>
<dbReference type="InterPro" id="IPR001647">
    <property type="entry name" value="HTH_TetR"/>
</dbReference>
<dbReference type="PROSITE" id="PS50977">
    <property type="entry name" value="HTH_TETR_2"/>
    <property type="match status" value="1"/>
</dbReference>
<dbReference type="Pfam" id="PF00440">
    <property type="entry name" value="TetR_N"/>
    <property type="match status" value="1"/>
</dbReference>
<feature type="compositionally biased region" description="Basic and acidic residues" evidence="5">
    <location>
        <begin position="247"/>
        <end position="261"/>
    </location>
</feature>
<dbReference type="Gene3D" id="1.10.357.10">
    <property type="entry name" value="Tetracycline Repressor, domain 2"/>
    <property type="match status" value="1"/>
</dbReference>
<dbReference type="SUPFAM" id="SSF48498">
    <property type="entry name" value="Tetracyclin repressor-like, C-terminal domain"/>
    <property type="match status" value="1"/>
</dbReference>
<dbReference type="InterPro" id="IPR009057">
    <property type="entry name" value="Homeodomain-like_sf"/>
</dbReference>
<accession>A0ABW2HQD6</accession>
<dbReference type="PANTHER" id="PTHR30055:SF151">
    <property type="entry name" value="TRANSCRIPTIONAL REGULATORY PROTEIN"/>
    <property type="match status" value="1"/>
</dbReference>
<proteinExistence type="predicted"/>
<reference evidence="8" key="1">
    <citation type="journal article" date="2019" name="Int. J. Syst. Evol. Microbiol.">
        <title>The Global Catalogue of Microorganisms (GCM) 10K type strain sequencing project: providing services to taxonomists for standard genome sequencing and annotation.</title>
        <authorList>
            <consortium name="The Broad Institute Genomics Platform"/>
            <consortium name="The Broad Institute Genome Sequencing Center for Infectious Disease"/>
            <person name="Wu L."/>
            <person name="Ma J."/>
        </authorList>
    </citation>
    <scope>NUCLEOTIDE SEQUENCE [LARGE SCALE GENOMIC DNA]</scope>
    <source>
        <strain evidence="8">XZYJT-10</strain>
    </source>
</reference>
<dbReference type="InterPro" id="IPR036271">
    <property type="entry name" value="Tet_transcr_reg_TetR-rel_C_sf"/>
</dbReference>
<evidence type="ECO:0000256" key="5">
    <source>
        <dbReference type="SAM" id="MobiDB-lite"/>
    </source>
</evidence>
<evidence type="ECO:0000256" key="2">
    <source>
        <dbReference type="ARBA" id="ARBA00023125"/>
    </source>
</evidence>
<feature type="DNA-binding region" description="H-T-H motif" evidence="4">
    <location>
        <begin position="38"/>
        <end position="57"/>
    </location>
</feature>
<evidence type="ECO:0000259" key="6">
    <source>
        <dbReference type="PROSITE" id="PS50977"/>
    </source>
</evidence>
<evidence type="ECO:0000256" key="4">
    <source>
        <dbReference type="PROSITE-ProRule" id="PRU00335"/>
    </source>
</evidence>
<feature type="compositionally biased region" description="Gly residues" evidence="5">
    <location>
        <begin position="91"/>
        <end position="104"/>
    </location>
</feature>
<dbReference type="Pfam" id="PF02909">
    <property type="entry name" value="TetR_C_1"/>
    <property type="match status" value="1"/>
</dbReference>
<feature type="region of interest" description="Disordered" evidence="5">
    <location>
        <begin position="79"/>
        <end position="109"/>
    </location>
</feature>
<evidence type="ECO:0000313" key="7">
    <source>
        <dbReference type="EMBL" id="MFC7275423.1"/>
    </source>
</evidence>
<gene>
    <name evidence="7" type="ORF">ACFQS1_15650</name>
</gene>
<sequence>MPRRASNETTRTTKRLTKAGIVTEAIALADAGGLDGLSMRRLAQHLSVDPMSIYYHVRDKDTLLAEMADAVVAEISRARPAGARTDQPGTGQPGTGQPGTGQPGTGQPWTDQLRELIMAARATMVRHPWAARVLEGRDTPTPAVMLHLERVLAIMRGGGCSVDLGHHAIHLFGSRLLGFSQDLFDDDPDTAPPPEAVAGWAATMPHIVELATAVTHDGPLGGCDDEGEFAFALDIMLEGLERRRLTADEPAKTRAGKDKGQWKLSSPASIGAETRFSGGASGHSQASS</sequence>
<evidence type="ECO:0000313" key="8">
    <source>
        <dbReference type="Proteomes" id="UP001596548"/>
    </source>
</evidence>
<dbReference type="EMBL" id="JBHTBJ010000009">
    <property type="protein sequence ID" value="MFC7275423.1"/>
    <property type="molecule type" value="Genomic_DNA"/>
</dbReference>
<dbReference type="InterPro" id="IPR050109">
    <property type="entry name" value="HTH-type_TetR-like_transc_reg"/>
</dbReference>
<evidence type="ECO:0000256" key="1">
    <source>
        <dbReference type="ARBA" id="ARBA00023015"/>
    </source>
</evidence>
<name>A0ABW2HQD6_9ACTN</name>
<organism evidence="7 8">
    <name type="scientific">Paractinoplanes rhizophilus</name>
    <dbReference type="NCBI Taxonomy" id="1416877"/>
    <lineage>
        <taxon>Bacteria</taxon>
        <taxon>Bacillati</taxon>
        <taxon>Actinomycetota</taxon>
        <taxon>Actinomycetes</taxon>
        <taxon>Micromonosporales</taxon>
        <taxon>Micromonosporaceae</taxon>
        <taxon>Paractinoplanes</taxon>
    </lineage>
</organism>